<evidence type="ECO:0000256" key="1">
    <source>
        <dbReference type="SAM" id="Phobius"/>
    </source>
</evidence>
<feature type="transmembrane region" description="Helical" evidence="1">
    <location>
        <begin position="12"/>
        <end position="41"/>
    </location>
</feature>
<dbReference type="AlphaFoldDB" id="A0A2H3JGT7"/>
<keyword evidence="1" id="KW-0812">Transmembrane</keyword>
<protein>
    <submittedName>
        <fullName evidence="2">Uncharacterized protein</fullName>
    </submittedName>
</protein>
<proteinExistence type="predicted"/>
<dbReference type="OrthoDB" id="2746753at2759"/>
<evidence type="ECO:0000313" key="3">
    <source>
        <dbReference type="Proteomes" id="UP000218811"/>
    </source>
</evidence>
<reference evidence="2 3" key="1">
    <citation type="journal article" date="2012" name="Science">
        <title>The Paleozoic origin of enzymatic lignin decomposition reconstructed from 31 fungal genomes.</title>
        <authorList>
            <person name="Floudas D."/>
            <person name="Binder M."/>
            <person name="Riley R."/>
            <person name="Barry K."/>
            <person name="Blanchette R.A."/>
            <person name="Henrissat B."/>
            <person name="Martinez A.T."/>
            <person name="Otillar R."/>
            <person name="Spatafora J.W."/>
            <person name="Yadav J.S."/>
            <person name="Aerts A."/>
            <person name="Benoit I."/>
            <person name="Boyd A."/>
            <person name="Carlson A."/>
            <person name="Copeland A."/>
            <person name="Coutinho P.M."/>
            <person name="de Vries R.P."/>
            <person name="Ferreira P."/>
            <person name="Findley K."/>
            <person name="Foster B."/>
            <person name="Gaskell J."/>
            <person name="Glotzer D."/>
            <person name="Gorecki P."/>
            <person name="Heitman J."/>
            <person name="Hesse C."/>
            <person name="Hori C."/>
            <person name="Igarashi K."/>
            <person name="Jurgens J.A."/>
            <person name="Kallen N."/>
            <person name="Kersten P."/>
            <person name="Kohler A."/>
            <person name="Kuees U."/>
            <person name="Kumar T.K.A."/>
            <person name="Kuo A."/>
            <person name="LaButti K."/>
            <person name="Larrondo L.F."/>
            <person name="Lindquist E."/>
            <person name="Ling A."/>
            <person name="Lombard V."/>
            <person name="Lucas S."/>
            <person name="Lundell T."/>
            <person name="Martin R."/>
            <person name="McLaughlin D.J."/>
            <person name="Morgenstern I."/>
            <person name="Morin E."/>
            <person name="Murat C."/>
            <person name="Nagy L.G."/>
            <person name="Nolan M."/>
            <person name="Ohm R.A."/>
            <person name="Patyshakuliyeva A."/>
            <person name="Rokas A."/>
            <person name="Ruiz-Duenas F.J."/>
            <person name="Sabat G."/>
            <person name="Salamov A."/>
            <person name="Samejima M."/>
            <person name="Schmutz J."/>
            <person name="Slot J.C."/>
            <person name="St John F."/>
            <person name="Stenlid J."/>
            <person name="Sun H."/>
            <person name="Sun S."/>
            <person name="Syed K."/>
            <person name="Tsang A."/>
            <person name="Wiebenga A."/>
            <person name="Young D."/>
            <person name="Pisabarro A."/>
            <person name="Eastwood D.C."/>
            <person name="Martin F."/>
            <person name="Cullen D."/>
            <person name="Grigoriev I.V."/>
            <person name="Hibbett D.S."/>
        </authorList>
    </citation>
    <scope>NUCLEOTIDE SEQUENCE [LARGE SCALE GENOMIC DNA]</scope>
    <source>
        <strain evidence="2 3">MD-104</strain>
    </source>
</reference>
<name>A0A2H3JGT7_WOLCO</name>
<dbReference type="Proteomes" id="UP000218811">
    <property type="component" value="Unassembled WGS sequence"/>
</dbReference>
<gene>
    <name evidence="2" type="ORF">WOLCODRAFT_81395</name>
</gene>
<keyword evidence="1" id="KW-1133">Transmembrane helix</keyword>
<organism evidence="2 3">
    <name type="scientific">Wolfiporia cocos (strain MD-104)</name>
    <name type="common">Brown rot fungus</name>
    <dbReference type="NCBI Taxonomy" id="742152"/>
    <lineage>
        <taxon>Eukaryota</taxon>
        <taxon>Fungi</taxon>
        <taxon>Dikarya</taxon>
        <taxon>Basidiomycota</taxon>
        <taxon>Agaricomycotina</taxon>
        <taxon>Agaricomycetes</taxon>
        <taxon>Polyporales</taxon>
        <taxon>Phaeolaceae</taxon>
        <taxon>Wolfiporia</taxon>
    </lineage>
</organism>
<sequence length="207" mass="23266">MYANKQRRLTALITSCTVLITTRICAIVSDLVVVVATWLYALPCAKRVSDTQIKTPLMVVIVRDGEAIEHNSLASIHMTATGTGYFMYSSTFTKQISAMLISRFIFNLRQQVDEENGTWSNDPSFVARGIGSRGSIEFANRLVGNMGATLDYGSPLFDDGDESQQDVGCNEELVSTLTSHISFRYDLVVRLWNKYMTFRAINRMERH</sequence>
<dbReference type="EMBL" id="KB467865">
    <property type="protein sequence ID" value="PCH35924.1"/>
    <property type="molecule type" value="Genomic_DNA"/>
</dbReference>
<keyword evidence="1" id="KW-0472">Membrane</keyword>
<accession>A0A2H3JGT7</accession>
<evidence type="ECO:0000313" key="2">
    <source>
        <dbReference type="EMBL" id="PCH35924.1"/>
    </source>
</evidence>
<keyword evidence="3" id="KW-1185">Reference proteome</keyword>